<keyword evidence="2" id="KW-0813">Transport</keyword>
<dbReference type="SUPFAM" id="SSF111369">
    <property type="entry name" value="HlyD-like secretion proteins"/>
    <property type="match status" value="1"/>
</dbReference>
<dbReference type="GO" id="GO:0022857">
    <property type="term" value="F:transmembrane transporter activity"/>
    <property type="evidence" value="ECO:0007669"/>
    <property type="project" value="InterPro"/>
</dbReference>
<dbReference type="Pfam" id="PF25973">
    <property type="entry name" value="BSH_CzcB"/>
    <property type="match status" value="1"/>
</dbReference>
<name>A0A2S8AH65_9FLAO</name>
<gene>
    <name evidence="6" type="ORF">C4S77_00970</name>
</gene>
<comment type="similarity">
    <text evidence="1">Belongs to the membrane fusion protein (MFP) (TC 8.A.1) family.</text>
</comment>
<reference evidence="6 7" key="1">
    <citation type="submission" date="2018-02" db="EMBL/GenBank/DDBJ databases">
        <title>Genome sequences of Apibacter spp., gut symbionts of Asian honey bees.</title>
        <authorList>
            <person name="Kwong W.K."/>
            <person name="Steele M.I."/>
            <person name="Moran N.A."/>
        </authorList>
    </citation>
    <scope>NUCLEOTIDE SEQUENCE [LARGE SCALE GENOMIC DNA]</scope>
    <source>
        <strain evidence="7">wkB301</strain>
    </source>
</reference>
<evidence type="ECO:0000313" key="7">
    <source>
        <dbReference type="Proteomes" id="UP000238042"/>
    </source>
</evidence>
<dbReference type="InterPro" id="IPR058792">
    <property type="entry name" value="Beta-barrel_RND_2"/>
</dbReference>
<dbReference type="InterPro" id="IPR058647">
    <property type="entry name" value="BSH_CzcB-like"/>
</dbReference>
<dbReference type="Gene3D" id="2.40.50.100">
    <property type="match status" value="1"/>
</dbReference>
<proteinExistence type="inferred from homology"/>
<feature type="domain" description="Multidrug resistance protein MdtA-like C-terminal permuted SH3" evidence="4">
    <location>
        <begin position="302"/>
        <end position="360"/>
    </location>
</feature>
<keyword evidence="7" id="KW-1185">Reference proteome</keyword>
<evidence type="ECO:0000259" key="5">
    <source>
        <dbReference type="Pfam" id="PF25973"/>
    </source>
</evidence>
<dbReference type="NCBIfam" id="TIGR01730">
    <property type="entry name" value="RND_mfp"/>
    <property type="match status" value="1"/>
</dbReference>
<evidence type="ECO:0000313" key="6">
    <source>
        <dbReference type="EMBL" id="PQL95592.1"/>
    </source>
</evidence>
<organism evidence="6 7">
    <name type="scientific">Apibacter adventoris</name>
    <dbReference type="NCBI Taxonomy" id="1679466"/>
    <lineage>
        <taxon>Bacteria</taxon>
        <taxon>Pseudomonadati</taxon>
        <taxon>Bacteroidota</taxon>
        <taxon>Flavobacteriia</taxon>
        <taxon>Flavobacteriales</taxon>
        <taxon>Weeksellaceae</taxon>
        <taxon>Apibacter</taxon>
    </lineage>
</organism>
<dbReference type="Gene3D" id="2.40.30.170">
    <property type="match status" value="1"/>
</dbReference>
<protein>
    <submittedName>
        <fullName evidence="6">Efflux RND transporter periplasmic adaptor subunit</fullName>
    </submittedName>
</protein>
<dbReference type="InterPro" id="IPR006143">
    <property type="entry name" value="RND_pump_MFP"/>
</dbReference>
<dbReference type="Pfam" id="PF25967">
    <property type="entry name" value="RND-MFP_C"/>
    <property type="match status" value="1"/>
</dbReference>
<evidence type="ECO:0000259" key="4">
    <source>
        <dbReference type="Pfam" id="PF25967"/>
    </source>
</evidence>
<dbReference type="Pfam" id="PF25954">
    <property type="entry name" value="Beta-barrel_RND_2"/>
    <property type="match status" value="1"/>
</dbReference>
<evidence type="ECO:0000259" key="3">
    <source>
        <dbReference type="Pfam" id="PF25954"/>
    </source>
</evidence>
<dbReference type="FunFam" id="2.40.30.170:FF:000010">
    <property type="entry name" value="Efflux RND transporter periplasmic adaptor subunit"/>
    <property type="match status" value="1"/>
</dbReference>
<dbReference type="Proteomes" id="UP000238042">
    <property type="component" value="Unassembled WGS sequence"/>
</dbReference>
<comment type="caution">
    <text evidence="6">The sequence shown here is derived from an EMBL/GenBank/DDBJ whole genome shotgun (WGS) entry which is preliminary data.</text>
</comment>
<dbReference type="AlphaFoldDB" id="A0A2S8AH65"/>
<dbReference type="Gene3D" id="1.10.287.470">
    <property type="entry name" value="Helix hairpin bin"/>
    <property type="match status" value="1"/>
</dbReference>
<accession>A0A2S8AH65</accession>
<feature type="domain" description="CusB-like beta-barrel" evidence="3">
    <location>
        <begin position="221"/>
        <end position="297"/>
    </location>
</feature>
<dbReference type="InterPro" id="IPR051909">
    <property type="entry name" value="MFP_Cation_Efflux"/>
</dbReference>
<dbReference type="EMBL" id="PSZM01000001">
    <property type="protein sequence ID" value="PQL95592.1"/>
    <property type="molecule type" value="Genomic_DNA"/>
</dbReference>
<dbReference type="GO" id="GO:0016020">
    <property type="term" value="C:membrane"/>
    <property type="evidence" value="ECO:0007669"/>
    <property type="project" value="InterPro"/>
</dbReference>
<dbReference type="OrthoDB" id="998050at2"/>
<evidence type="ECO:0000256" key="1">
    <source>
        <dbReference type="ARBA" id="ARBA00009477"/>
    </source>
</evidence>
<dbReference type="InterPro" id="IPR058627">
    <property type="entry name" value="MdtA-like_C"/>
</dbReference>
<dbReference type="PANTHER" id="PTHR30097:SF16">
    <property type="entry name" value="CATION EFFLUX SYSTEM (CZCB-LIKE)"/>
    <property type="match status" value="1"/>
</dbReference>
<sequence>MRNLHLFLWSALTMHSCHKQNTEEKPAYIVSGNTIILSENSNIKNHIKIESVKNEWLSPDLSTVGEVKAIPTNYAEIIPPFAGRISQSFVRLGQKVNIGTPLFTISSPEYFNAQKDYFEAQQEYTLSNLNLKRQKDLLKHGVGIQRVVEEAQTDYQTKKSALENASAALKVYNINPNHLKLGQPLIVTSPIKGEIITSNIVIGQYIKEDAQPITTIAELNKVWIAGQIKEKDLGYINKLKEVTINVDAFPDKNITGKIFHINEIIDEGTRSVEVLIECSNADKILKPGMYVNVLFKNEPEVALIIPTKAIYQVNDEQFVFVQIGKNKFIKKKVTTKDISKDKTVIKKGLKTGEHIVTEGGIYLLEAQ</sequence>
<evidence type="ECO:0000256" key="2">
    <source>
        <dbReference type="ARBA" id="ARBA00022448"/>
    </source>
</evidence>
<dbReference type="Gene3D" id="2.40.420.20">
    <property type="match status" value="1"/>
</dbReference>
<feature type="domain" description="CzcB-like barrel-sandwich hybrid" evidence="5">
    <location>
        <begin position="75"/>
        <end position="216"/>
    </location>
</feature>
<dbReference type="PANTHER" id="PTHR30097">
    <property type="entry name" value="CATION EFFLUX SYSTEM PROTEIN CUSB"/>
    <property type="match status" value="1"/>
</dbReference>